<dbReference type="InterPro" id="IPR017927">
    <property type="entry name" value="FAD-bd_FR_type"/>
</dbReference>
<dbReference type="EMBL" id="PVNE01000005">
    <property type="protein sequence ID" value="PRX41584.1"/>
    <property type="molecule type" value="Genomic_DNA"/>
</dbReference>
<comment type="cofactor">
    <cofactor evidence="1">
        <name>FMN</name>
        <dbReference type="ChEBI" id="CHEBI:58210"/>
    </cofactor>
</comment>
<evidence type="ECO:0000259" key="10">
    <source>
        <dbReference type="PROSITE" id="PS51085"/>
    </source>
</evidence>
<evidence type="ECO:0000313" key="12">
    <source>
        <dbReference type="EMBL" id="PRX41584.1"/>
    </source>
</evidence>
<dbReference type="GO" id="GO:0046872">
    <property type="term" value="F:metal ion binding"/>
    <property type="evidence" value="ECO:0007669"/>
    <property type="project" value="UniProtKB-KW"/>
</dbReference>
<dbReference type="InterPro" id="IPR017938">
    <property type="entry name" value="Riboflavin_synthase-like_b-brl"/>
</dbReference>
<dbReference type="RefSeq" id="WP_106344324.1">
    <property type="nucleotide sequence ID" value="NZ_PVNE01000005.1"/>
</dbReference>
<dbReference type="AlphaFoldDB" id="A0A2T0LGW7"/>
<dbReference type="SUPFAM" id="SSF63380">
    <property type="entry name" value="Riboflavin synthase domain-like"/>
    <property type="match status" value="1"/>
</dbReference>
<keyword evidence="2" id="KW-0285">Flavoprotein</keyword>
<keyword evidence="4" id="KW-0001">2Fe-2S</keyword>
<dbReference type="GO" id="GO:0051537">
    <property type="term" value="F:2 iron, 2 sulfur cluster binding"/>
    <property type="evidence" value="ECO:0007669"/>
    <property type="project" value="UniProtKB-KW"/>
</dbReference>
<keyword evidence="9" id="KW-0812">Transmembrane</keyword>
<keyword evidence="6" id="KW-0560">Oxidoreductase</keyword>
<dbReference type="GO" id="GO:0016491">
    <property type="term" value="F:oxidoreductase activity"/>
    <property type="evidence" value="ECO:0007669"/>
    <property type="project" value="UniProtKB-KW"/>
</dbReference>
<dbReference type="InterPro" id="IPR006058">
    <property type="entry name" value="2Fe2S_fd_BS"/>
</dbReference>
<evidence type="ECO:0000256" key="4">
    <source>
        <dbReference type="ARBA" id="ARBA00022714"/>
    </source>
</evidence>
<dbReference type="InterPro" id="IPR052353">
    <property type="entry name" value="Benzoxazolinone_Detox_Enz"/>
</dbReference>
<organism evidence="12 13">
    <name type="scientific">Planifilum fimeticola</name>
    <dbReference type="NCBI Taxonomy" id="201975"/>
    <lineage>
        <taxon>Bacteria</taxon>
        <taxon>Bacillati</taxon>
        <taxon>Bacillota</taxon>
        <taxon>Bacilli</taxon>
        <taxon>Bacillales</taxon>
        <taxon>Thermoactinomycetaceae</taxon>
        <taxon>Planifilum</taxon>
    </lineage>
</organism>
<evidence type="ECO:0000256" key="2">
    <source>
        <dbReference type="ARBA" id="ARBA00022630"/>
    </source>
</evidence>
<dbReference type="PROSITE" id="PS00197">
    <property type="entry name" value="2FE2S_FER_1"/>
    <property type="match status" value="1"/>
</dbReference>
<dbReference type="Gene3D" id="2.40.30.10">
    <property type="entry name" value="Translation factors"/>
    <property type="match status" value="1"/>
</dbReference>
<keyword evidence="3" id="KW-0288">FMN</keyword>
<evidence type="ECO:0000256" key="1">
    <source>
        <dbReference type="ARBA" id="ARBA00001917"/>
    </source>
</evidence>
<feature type="domain" description="2Fe-2S ferredoxin-type" evidence="10">
    <location>
        <begin position="232"/>
        <end position="318"/>
    </location>
</feature>
<accession>A0A2T0LGW7</accession>
<keyword evidence="13" id="KW-1185">Reference proteome</keyword>
<keyword evidence="9" id="KW-0472">Membrane</keyword>
<keyword evidence="5" id="KW-0479">Metal-binding</keyword>
<dbReference type="SUPFAM" id="SSF52343">
    <property type="entry name" value="Ferredoxin reductase-like, C-terminal NADP-linked domain"/>
    <property type="match status" value="1"/>
</dbReference>
<keyword evidence="9" id="KW-1133">Transmembrane helix</keyword>
<dbReference type="InterPro" id="IPR036010">
    <property type="entry name" value="2Fe-2S_ferredoxin-like_sf"/>
</dbReference>
<name>A0A2T0LGW7_9BACL</name>
<dbReference type="PANTHER" id="PTHR30212:SF2">
    <property type="entry name" value="PROTEIN YIIM"/>
    <property type="match status" value="1"/>
</dbReference>
<comment type="caution">
    <text evidence="12">The sequence shown here is derived from an EMBL/GenBank/DDBJ whole genome shotgun (WGS) entry which is preliminary data.</text>
</comment>
<evidence type="ECO:0000256" key="8">
    <source>
        <dbReference type="ARBA" id="ARBA00023014"/>
    </source>
</evidence>
<dbReference type="InterPro" id="IPR001041">
    <property type="entry name" value="2Fe-2S_ferredoxin-type"/>
</dbReference>
<dbReference type="CDD" id="cd00207">
    <property type="entry name" value="fer2"/>
    <property type="match status" value="1"/>
</dbReference>
<evidence type="ECO:0000256" key="5">
    <source>
        <dbReference type="ARBA" id="ARBA00022723"/>
    </source>
</evidence>
<evidence type="ECO:0000256" key="9">
    <source>
        <dbReference type="SAM" id="Phobius"/>
    </source>
</evidence>
<dbReference type="SUPFAM" id="SSF54292">
    <property type="entry name" value="2Fe-2S ferredoxin-like"/>
    <property type="match status" value="1"/>
</dbReference>
<dbReference type="PRINTS" id="PR00409">
    <property type="entry name" value="PHDIOXRDTASE"/>
</dbReference>
<feature type="transmembrane region" description="Helical" evidence="9">
    <location>
        <begin position="116"/>
        <end position="134"/>
    </location>
</feature>
<dbReference type="Proteomes" id="UP000237797">
    <property type="component" value="Unassembled WGS sequence"/>
</dbReference>
<evidence type="ECO:0000313" key="13">
    <source>
        <dbReference type="Proteomes" id="UP000237797"/>
    </source>
</evidence>
<dbReference type="PROSITE" id="PS51384">
    <property type="entry name" value="FAD_FR"/>
    <property type="match status" value="1"/>
</dbReference>
<evidence type="ECO:0000256" key="7">
    <source>
        <dbReference type="ARBA" id="ARBA00023004"/>
    </source>
</evidence>
<dbReference type="Pfam" id="PF00111">
    <property type="entry name" value="Fer2"/>
    <property type="match status" value="1"/>
</dbReference>
<dbReference type="InterPro" id="IPR012675">
    <property type="entry name" value="Beta-grasp_dom_sf"/>
</dbReference>
<reference evidence="12 13" key="1">
    <citation type="submission" date="2018-03" db="EMBL/GenBank/DDBJ databases">
        <title>Genomic Encyclopedia of Archaeal and Bacterial Type Strains, Phase II (KMG-II): from individual species to whole genera.</title>
        <authorList>
            <person name="Goeker M."/>
        </authorList>
    </citation>
    <scope>NUCLEOTIDE SEQUENCE [LARGE SCALE GENOMIC DNA]</scope>
    <source>
        <strain evidence="12 13">DSM 44946</strain>
    </source>
</reference>
<dbReference type="OrthoDB" id="573132at2"/>
<dbReference type="Gene3D" id="3.10.20.30">
    <property type="match status" value="1"/>
</dbReference>
<dbReference type="InterPro" id="IPR054582">
    <property type="entry name" value="DmmA-like_N"/>
</dbReference>
<evidence type="ECO:0000259" key="11">
    <source>
        <dbReference type="PROSITE" id="PS51384"/>
    </source>
</evidence>
<dbReference type="PANTHER" id="PTHR30212">
    <property type="entry name" value="PROTEIN YIIM"/>
    <property type="match status" value="1"/>
</dbReference>
<evidence type="ECO:0000256" key="6">
    <source>
        <dbReference type="ARBA" id="ARBA00023002"/>
    </source>
</evidence>
<proteinExistence type="predicted"/>
<protein>
    <submittedName>
        <fullName evidence="12">Ferredoxin-NADP reductase</fullName>
    </submittedName>
</protein>
<sequence length="318" mass="35581">MRKDALLTVRVARIDIETPVVKRFTLVPVETDRLPPFSAGSHITTFVDFDGQIFERNYTLIGDPGRRDAYEIAIRRSDRSQGGSAGWHDRVRVGDLVRISPPKNHFSLSARARHHVFLAAGIGITPFLSMMAALRTKNGSFELHYAARSRSFCAFYEFIQARYPKSRFYFSENGTRLTPDVLRGARVGTHVYLCGPAPFIREFSRHAEEIGFPKSNIHAERFTTPTPDNPRPFVALLHRSGREVEVAAHETLLAALLRAGVRVRYACRSGGCGTCEIGVFEGAVDHRDFYLTDEEKASNRSIIACVSRAAGDRLVLDL</sequence>
<dbReference type="CDD" id="cd06185">
    <property type="entry name" value="PDR_like"/>
    <property type="match status" value="1"/>
</dbReference>
<evidence type="ECO:0000256" key="3">
    <source>
        <dbReference type="ARBA" id="ARBA00022643"/>
    </source>
</evidence>
<keyword evidence="7" id="KW-0408">Iron</keyword>
<dbReference type="InterPro" id="IPR039261">
    <property type="entry name" value="FNR_nucleotide-bd"/>
</dbReference>
<dbReference type="Pfam" id="PF22290">
    <property type="entry name" value="DmmA-like_N"/>
    <property type="match status" value="1"/>
</dbReference>
<dbReference type="PROSITE" id="PS51085">
    <property type="entry name" value="2FE2S_FER_2"/>
    <property type="match status" value="1"/>
</dbReference>
<gene>
    <name evidence="12" type="ORF">CLV97_1059</name>
</gene>
<feature type="domain" description="FAD-binding FR-type" evidence="11">
    <location>
        <begin position="4"/>
        <end position="109"/>
    </location>
</feature>
<dbReference type="Gene3D" id="3.40.50.80">
    <property type="entry name" value="Nucleotide-binding domain of ferredoxin-NADP reductase (FNR) module"/>
    <property type="match status" value="1"/>
</dbReference>
<keyword evidence="8" id="KW-0411">Iron-sulfur</keyword>